<dbReference type="Proteomes" id="UP000271162">
    <property type="component" value="Unassembled WGS sequence"/>
</dbReference>
<feature type="domain" description="Phlebovirus glycoprotein G2 fusion" evidence="1">
    <location>
        <begin position="3"/>
        <end position="95"/>
    </location>
</feature>
<reference evidence="2 3" key="2">
    <citation type="submission" date="2018-11" db="EMBL/GenBank/DDBJ databases">
        <authorList>
            <consortium name="Pathogen Informatics"/>
        </authorList>
    </citation>
    <scope>NUCLEOTIDE SEQUENCE [LARGE SCALE GENOMIC DNA]</scope>
</reference>
<proteinExistence type="predicted"/>
<accession>A0A0N4XKU3</accession>
<dbReference type="InterPro" id="IPR009878">
    <property type="entry name" value="Phlebovirus_G2_fusion"/>
</dbReference>
<gene>
    <name evidence="2" type="ORF">NBR_LOCUS3146</name>
</gene>
<dbReference type="WBParaSite" id="NBR_0000314501-mRNA-1">
    <property type="protein sequence ID" value="NBR_0000314501-mRNA-1"/>
    <property type="gene ID" value="NBR_0000314501"/>
</dbReference>
<name>A0A0N4XKU3_NIPBR</name>
<dbReference type="AlphaFoldDB" id="A0A0N4XKU3"/>
<reference evidence="4" key="1">
    <citation type="submission" date="2017-02" db="UniProtKB">
        <authorList>
            <consortium name="WormBaseParasite"/>
        </authorList>
    </citation>
    <scope>IDENTIFICATION</scope>
</reference>
<organism evidence="4">
    <name type="scientific">Nippostrongylus brasiliensis</name>
    <name type="common">Rat hookworm</name>
    <dbReference type="NCBI Taxonomy" id="27835"/>
    <lineage>
        <taxon>Eukaryota</taxon>
        <taxon>Metazoa</taxon>
        <taxon>Ecdysozoa</taxon>
        <taxon>Nematoda</taxon>
        <taxon>Chromadorea</taxon>
        <taxon>Rhabditida</taxon>
        <taxon>Rhabditina</taxon>
        <taxon>Rhabditomorpha</taxon>
        <taxon>Strongyloidea</taxon>
        <taxon>Heligmosomidae</taxon>
        <taxon>Nippostrongylus</taxon>
    </lineage>
</organism>
<evidence type="ECO:0000313" key="4">
    <source>
        <dbReference type="WBParaSite" id="NBR_0000314501-mRNA-1"/>
    </source>
</evidence>
<evidence type="ECO:0000259" key="1">
    <source>
        <dbReference type="Pfam" id="PF07245"/>
    </source>
</evidence>
<sequence length="131" mass="14971">MTQLLFNSVQSTMCIQLRHGNASIGHIKVQRKAVIIQCSKVSHFWTKETVQHVDYQTRCRGMGSCNDQTCENINLSNMIPEFNHTTPYPSYTACSVEWPKLCLRDSFSRMYILPCVPYFNIATSMASVPML</sequence>
<protein>
    <submittedName>
        <fullName evidence="4">Phlebovirus_G2 domain-containing protein</fullName>
    </submittedName>
</protein>
<dbReference type="Pfam" id="PF07245">
    <property type="entry name" value="Phlebovirus_G2"/>
    <property type="match status" value="1"/>
</dbReference>
<evidence type="ECO:0000313" key="3">
    <source>
        <dbReference type="Proteomes" id="UP000271162"/>
    </source>
</evidence>
<evidence type="ECO:0000313" key="2">
    <source>
        <dbReference type="EMBL" id="VDL66735.1"/>
    </source>
</evidence>
<keyword evidence="3" id="KW-1185">Reference proteome</keyword>
<dbReference type="OMA" id="MIDEFAN"/>
<dbReference type="EMBL" id="UYSL01004362">
    <property type="protein sequence ID" value="VDL66735.1"/>
    <property type="molecule type" value="Genomic_DNA"/>
</dbReference>